<proteinExistence type="predicted"/>
<organism evidence="2 3">
    <name type="scientific">Riccia fluitans</name>
    <dbReference type="NCBI Taxonomy" id="41844"/>
    <lineage>
        <taxon>Eukaryota</taxon>
        <taxon>Viridiplantae</taxon>
        <taxon>Streptophyta</taxon>
        <taxon>Embryophyta</taxon>
        <taxon>Marchantiophyta</taxon>
        <taxon>Marchantiopsida</taxon>
        <taxon>Marchantiidae</taxon>
        <taxon>Marchantiales</taxon>
        <taxon>Ricciaceae</taxon>
        <taxon>Riccia</taxon>
    </lineage>
</organism>
<protein>
    <submittedName>
        <fullName evidence="2">Uncharacterized protein</fullName>
    </submittedName>
</protein>
<gene>
    <name evidence="2" type="ORF">R1flu_017394</name>
</gene>
<name>A0ABD1ZF89_9MARC</name>
<keyword evidence="3" id="KW-1185">Reference proteome</keyword>
<accession>A0ABD1ZF89</accession>
<comment type="caution">
    <text evidence="2">The sequence shown here is derived from an EMBL/GenBank/DDBJ whole genome shotgun (WGS) entry which is preliminary data.</text>
</comment>
<evidence type="ECO:0000313" key="3">
    <source>
        <dbReference type="Proteomes" id="UP001605036"/>
    </source>
</evidence>
<feature type="region of interest" description="Disordered" evidence="1">
    <location>
        <begin position="64"/>
        <end position="89"/>
    </location>
</feature>
<reference evidence="2 3" key="1">
    <citation type="submission" date="2024-09" db="EMBL/GenBank/DDBJ databases">
        <title>Chromosome-scale assembly of Riccia fluitans.</title>
        <authorList>
            <person name="Paukszto L."/>
            <person name="Sawicki J."/>
            <person name="Karawczyk K."/>
            <person name="Piernik-Szablinska J."/>
            <person name="Szczecinska M."/>
            <person name="Mazdziarz M."/>
        </authorList>
    </citation>
    <scope>NUCLEOTIDE SEQUENCE [LARGE SCALE GENOMIC DNA]</scope>
    <source>
        <strain evidence="2">Rf_01</strain>
        <tissue evidence="2">Aerial parts of the thallus</tissue>
    </source>
</reference>
<evidence type="ECO:0000313" key="2">
    <source>
        <dbReference type="EMBL" id="KAL2649266.1"/>
    </source>
</evidence>
<dbReference type="Proteomes" id="UP001605036">
    <property type="component" value="Unassembled WGS sequence"/>
</dbReference>
<evidence type="ECO:0000256" key="1">
    <source>
        <dbReference type="SAM" id="MobiDB-lite"/>
    </source>
</evidence>
<sequence>MEKRKDVFPLVILSLTLSFSHSRTLKRPRGHFRVLAARRATIRRAAAPARRALAALQAAIRRASAGRRKAPARPPLLAPGHPVAGLERP</sequence>
<dbReference type="EMBL" id="JBHFFA010000001">
    <property type="protein sequence ID" value="KAL2649266.1"/>
    <property type="molecule type" value="Genomic_DNA"/>
</dbReference>
<dbReference type="AlphaFoldDB" id="A0ABD1ZF89"/>